<keyword evidence="12 19" id="KW-1133">Transmembrane helix</keyword>
<evidence type="ECO:0000256" key="9">
    <source>
        <dbReference type="ARBA" id="ARBA00022679"/>
    </source>
</evidence>
<proteinExistence type="inferred from homology"/>
<evidence type="ECO:0000256" key="7">
    <source>
        <dbReference type="ARBA" id="ARBA00022475"/>
    </source>
</evidence>
<dbReference type="PANTHER" id="PTHR34148">
    <property type="entry name" value="ADENOSYLCOBINAMIDE-GDP RIBAZOLETRANSFERASE"/>
    <property type="match status" value="1"/>
</dbReference>
<evidence type="ECO:0000256" key="16">
    <source>
        <dbReference type="ARBA" id="ARBA00032853"/>
    </source>
</evidence>
<evidence type="ECO:0000256" key="10">
    <source>
        <dbReference type="ARBA" id="ARBA00022692"/>
    </source>
</evidence>
<reference evidence="20" key="1">
    <citation type="journal article" date="2014" name="Int. J. Syst. Evol. Microbiol.">
        <title>Complete genome sequence of Corynebacterium casei LMG S-19264T (=DSM 44701T), isolated from a smear-ripened cheese.</title>
        <authorList>
            <consortium name="US DOE Joint Genome Institute (JGI-PGF)"/>
            <person name="Walter F."/>
            <person name="Albersmeier A."/>
            <person name="Kalinowski J."/>
            <person name="Ruckert C."/>
        </authorList>
    </citation>
    <scope>NUCLEOTIDE SEQUENCE</scope>
    <source>
        <strain evidence="20">CGMCC 4.3508</strain>
    </source>
</reference>
<dbReference type="InterPro" id="IPR003805">
    <property type="entry name" value="CobS"/>
</dbReference>
<organism evidence="20 21">
    <name type="scientific">Nocardia jinanensis</name>
    <dbReference type="NCBI Taxonomy" id="382504"/>
    <lineage>
        <taxon>Bacteria</taxon>
        <taxon>Bacillati</taxon>
        <taxon>Actinomycetota</taxon>
        <taxon>Actinomycetes</taxon>
        <taxon>Mycobacteriales</taxon>
        <taxon>Nocardiaceae</taxon>
        <taxon>Nocardia</taxon>
    </lineage>
</organism>
<feature type="transmembrane region" description="Helical" evidence="19">
    <location>
        <begin position="134"/>
        <end position="152"/>
    </location>
</feature>
<keyword evidence="7 19" id="KW-1003">Cell membrane</keyword>
<evidence type="ECO:0000256" key="15">
    <source>
        <dbReference type="ARBA" id="ARBA00032605"/>
    </source>
</evidence>
<evidence type="ECO:0000256" key="13">
    <source>
        <dbReference type="ARBA" id="ARBA00023136"/>
    </source>
</evidence>
<gene>
    <name evidence="19 20" type="primary">cobS</name>
    <name evidence="20" type="ORF">GCM10011588_19290</name>
</gene>
<evidence type="ECO:0000256" key="4">
    <source>
        <dbReference type="ARBA" id="ARBA00010561"/>
    </source>
</evidence>
<feature type="transmembrane region" description="Helical" evidence="19">
    <location>
        <begin position="173"/>
        <end position="191"/>
    </location>
</feature>
<evidence type="ECO:0000256" key="19">
    <source>
        <dbReference type="HAMAP-Rule" id="MF_00719"/>
    </source>
</evidence>
<keyword evidence="21" id="KW-1185">Reference proteome</keyword>
<dbReference type="AlphaFoldDB" id="A0A917RG42"/>
<evidence type="ECO:0000256" key="6">
    <source>
        <dbReference type="ARBA" id="ARBA00015850"/>
    </source>
</evidence>
<evidence type="ECO:0000256" key="17">
    <source>
        <dbReference type="ARBA" id="ARBA00048623"/>
    </source>
</evidence>
<evidence type="ECO:0000256" key="14">
    <source>
        <dbReference type="ARBA" id="ARBA00025228"/>
    </source>
</evidence>
<evidence type="ECO:0000256" key="12">
    <source>
        <dbReference type="ARBA" id="ARBA00022989"/>
    </source>
</evidence>
<comment type="cofactor">
    <cofactor evidence="1 19">
        <name>Mg(2+)</name>
        <dbReference type="ChEBI" id="CHEBI:18420"/>
    </cofactor>
</comment>
<dbReference type="GO" id="GO:0051073">
    <property type="term" value="F:adenosylcobinamide-GDP ribazoletransferase activity"/>
    <property type="evidence" value="ECO:0007669"/>
    <property type="project" value="UniProtKB-UniRule"/>
</dbReference>
<dbReference type="Pfam" id="PF02654">
    <property type="entry name" value="CobS"/>
    <property type="match status" value="1"/>
</dbReference>
<evidence type="ECO:0000256" key="11">
    <source>
        <dbReference type="ARBA" id="ARBA00022842"/>
    </source>
</evidence>
<comment type="pathway">
    <text evidence="3 19">Cofactor biosynthesis; adenosylcobalamin biosynthesis; adenosylcobalamin from cob(II)yrinate a,c-diamide: step 7/7.</text>
</comment>
<comment type="function">
    <text evidence="14 19">Joins adenosylcobinamide-GDP and alpha-ribazole to generate adenosylcobalamin (Ado-cobalamin). Also synthesizes adenosylcobalamin 5'-phosphate from adenosylcobinamide-GDP and alpha-ribazole 5'-phosphate.</text>
</comment>
<comment type="similarity">
    <text evidence="4 19">Belongs to the CobS family.</text>
</comment>
<evidence type="ECO:0000313" key="20">
    <source>
        <dbReference type="EMBL" id="GGL04901.1"/>
    </source>
</evidence>
<protein>
    <recommendedName>
        <fullName evidence="6 19">Adenosylcobinamide-GDP ribazoletransferase</fullName>
        <ecNumber evidence="5 19">2.7.8.26</ecNumber>
    </recommendedName>
    <alternativeName>
        <fullName evidence="16 19">Cobalamin synthase</fullName>
    </alternativeName>
    <alternativeName>
        <fullName evidence="15 19">Cobalamin-5'-phosphate synthase</fullName>
    </alternativeName>
</protein>
<dbReference type="GO" id="GO:0005886">
    <property type="term" value="C:plasma membrane"/>
    <property type="evidence" value="ECO:0007669"/>
    <property type="project" value="UniProtKB-SubCell"/>
</dbReference>
<sequence>MMPAPLRITFSWLTVLPVRGPSEVDRRAAGRAIALAPLAGAALGLVAAAALWVLHPAGIAAGFVAVAVLALLTRGMHLDGLADTFDGLGVYGSPERAREVMKSGGAGPFGVAAIVLAAGVQAGAFTTLAATGHWAAVVTAVGLGRVAVVVACRRGIEPAPDTWFGSMVAGTQSRPAVFGWMAAALVIAVFAIPELPWAGPLVALVAIAAAVRLVDHGVRRIGGLSGDLLGAAVELTTASAALGFAVAAGSV</sequence>
<evidence type="ECO:0000256" key="3">
    <source>
        <dbReference type="ARBA" id="ARBA00004663"/>
    </source>
</evidence>
<reference evidence="20" key="2">
    <citation type="submission" date="2020-09" db="EMBL/GenBank/DDBJ databases">
        <authorList>
            <person name="Sun Q."/>
            <person name="Zhou Y."/>
        </authorList>
    </citation>
    <scope>NUCLEOTIDE SEQUENCE</scope>
    <source>
        <strain evidence="20">CGMCC 4.3508</strain>
    </source>
</reference>
<keyword evidence="13 19" id="KW-0472">Membrane</keyword>
<evidence type="ECO:0000256" key="8">
    <source>
        <dbReference type="ARBA" id="ARBA00022573"/>
    </source>
</evidence>
<dbReference type="Proteomes" id="UP000638263">
    <property type="component" value="Unassembled WGS sequence"/>
</dbReference>
<keyword evidence="11 19" id="KW-0460">Magnesium</keyword>
<feature type="transmembrane region" description="Helical" evidence="19">
    <location>
        <begin position="32"/>
        <end position="53"/>
    </location>
</feature>
<evidence type="ECO:0000313" key="21">
    <source>
        <dbReference type="Proteomes" id="UP000638263"/>
    </source>
</evidence>
<comment type="catalytic activity">
    <reaction evidence="18 19">
        <text>alpha-ribazole 5'-phosphate + adenosylcob(III)inamide-GDP = adenosylcob(III)alamin 5'-phosphate + GMP + H(+)</text>
        <dbReference type="Rhea" id="RHEA:23560"/>
        <dbReference type="ChEBI" id="CHEBI:15378"/>
        <dbReference type="ChEBI" id="CHEBI:57918"/>
        <dbReference type="ChEBI" id="CHEBI:58115"/>
        <dbReference type="ChEBI" id="CHEBI:60487"/>
        <dbReference type="ChEBI" id="CHEBI:60493"/>
        <dbReference type="EC" id="2.7.8.26"/>
    </reaction>
</comment>
<dbReference type="EMBL" id="BMMH01000003">
    <property type="protein sequence ID" value="GGL04901.1"/>
    <property type="molecule type" value="Genomic_DNA"/>
</dbReference>
<comment type="catalytic activity">
    <reaction evidence="17 19">
        <text>alpha-ribazole + adenosylcob(III)inamide-GDP = adenosylcob(III)alamin + GMP + H(+)</text>
        <dbReference type="Rhea" id="RHEA:16049"/>
        <dbReference type="ChEBI" id="CHEBI:10329"/>
        <dbReference type="ChEBI" id="CHEBI:15378"/>
        <dbReference type="ChEBI" id="CHEBI:18408"/>
        <dbReference type="ChEBI" id="CHEBI:58115"/>
        <dbReference type="ChEBI" id="CHEBI:60487"/>
        <dbReference type="EC" id="2.7.8.26"/>
    </reaction>
</comment>
<feature type="transmembrane region" description="Helical" evidence="19">
    <location>
        <begin position="106"/>
        <end position="128"/>
    </location>
</feature>
<evidence type="ECO:0000256" key="18">
    <source>
        <dbReference type="ARBA" id="ARBA00049504"/>
    </source>
</evidence>
<comment type="subcellular location">
    <subcellularLocation>
        <location evidence="2 19">Cell membrane</location>
        <topology evidence="2 19">Multi-pass membrane protein</topology>
    </subcellularLocation>
</comment>
<feature type="transmembrane region" description="Helical" evidence="19">
    <location>
        <begin position="59"/>
        <end position="76"/>
    </location>
</feature>
<keyword evidence="8 19" id="KW-0169">Cobalamin biosynthesis</keyword>
<feature type="transmembrane region" description="Helical" evidence="19">
    <location>
        <begin position="197"/>
        <end position="214"/>
    </location>
</feature>
<evidence type="ECO:0000256" key="1">
    <source>
        <dbReference type="ARBA" id="ARBA00001946"/>
    </source>
</evidence>
<dbReference type="HAMAP" id="MF_00719">
    <property type="entry name" value="CobS"/>
    <property type="match status" value="1"/>
</dbReference>
<dbReference type="GO" id="GO:0009236">
    <property type="term" value="P:cobalamin biosynthetic process"/>
    <property type="evidence" value="ECO:0007669"/>
    <property type="project" value="UniProtKB-UniRule"/>
</dbReference>
<keyword evidence="10 19" id="KW-0812">Transmembrane</keyword>
<dbReference type="EC" id="2.7.8.26" evidence="5 19"/>
<dbReference type="RefSeq" id="WP_373292962.1">
    <property type="nucleotide sequence ID" value="NZ_BMMH01000003.1"/>
</dbReference>
<dbReference type="PANTHER" id="PTHR34148:SF1">
    <property type="entry name" value="ADENOSYLCOBINAMIDE-GDP RIBAZOLETRANSFERASE"/>
    <property type="match status" value="1"/>
</dbReference>
<dbReference type="GO" id="GO:0008818">
    <property type="term" value="F:cobalamin 5'-phosphate synthase activity"/>
    <property type="evidence" value="ECO:0007669"/>
    <property type="project" value="UniProtKB-UniRule"/>
</dbReference>
<keyword evidence="9 19" id="KW-0808">Transferase</keyword>
<evidence type="ECO:0000256" key="2">
    <source>
        <dbReference type="ARBA" id="ARBA00004651"/>
    </source>
</evidence>
<evidence type="ECO:0000256" key="5">
    <source>
        <dbReference type="ARBA" id="ARBA00013200"/>
    </source>
</evidence>
<comment type="caution">
    <text evidence="20">The sequence shown here is derived from an EMBL/GenBank/DDBJ whole genome shotgun (WGS) entry which is preliminary data.</text>
</comment>
<name>A0A917RG42_9NOCA</name>
<accession>A0A917RG42</accession>